<gene>
    <name evidence="2" type="ORF">PYCCODRAFT_1309984</name>
</gene>
<proteinExistence type="predicted"/>
<organism evidence="2 3">
    <name type="scientific">Trametes coccinea (strain BRFM310)</name>
    <name type="common">Pycnoporus coccineus</name>
    <dbReference type="NCBI Taxonomy" id="1353009"/>
    <lineage>
        <taxon>Eukaryota</taxon>
        <taxon>Fungi</taxon>
        <taxon>Dikarya</taxon>
        <taxon>Basidiomycota</taxon>
        <taxon>Agaricomycotina</taxon>
        <taxon>Agaricomycetes</taxon>
        <taxon>Polyporales</taxon>
        <taxon>Polyporaceae</taxon>
        <taxon>Trametes</taxon>
    </lineage>
</organism>
<feature type="region of interest" description="Disordered" evidence="1">
    <location>
        <begin position="1"/>
        <end position="45"/>
    </location>
</feature>
<dbReference type="EMBL" id="KZ084184">
    <property type="protein sequence ID" value="OSC96404.1"/>
    <property type="molecule type" value="Genomic_DNA"/>
</dbReference>
<evidence type="ECO:0000313" key="3">
    <source>
        <dbReference type="Proteomes" id="UP000193067"/>
    </source>
</evidence>
<evidence type="ECO:0000313" key="2">
    <source>
        <dbReference type="EMBL" id="OSC96404.1"/>
    </source>
</evidence>
<feature type="compositionally biased region" description="Basic and acidic residues" evidence="1">
    <location>
        <begin position="10"/>
        <end position="40"/>
    </location>
</feature>
<keyword evidence="3" id="KW-1185">Reference proteome</keyword>
<evidence type="ECO:0000256" key="1">
    <source>
        <dbReference type="SAM" id="MobiDB-lite"/>
    </source>
</evidence>
<name>A0A1Y2I5J6_TRAC3</name>
<dbReference type="Proteomes" id="UP000193067">
    <property type="component" value="Unassembled WGS sequence"/>
</dbReference>
<sequence length="162" mass="18605">MCQLSRSRLCSHDEHPSKTQYMRHDHVRHEETEKTTERRSPRLTSASVQSFVFNIPRISNSGRPWAGTWSSCRGGRPSPPAEEGQNRNNTQRRRRWNVREDRTIQTGPIGPTISAKNQKSSRRNSLNATTTKGRTTVYASGPRHAFNSQSDLHYKSYVIRTL</sequence>
<dbReference type="AlphaFoldDB" id="A0A1Y2I5J6"/>
<feature type="region of interest" description="Disordered" evidence="1">
    <location>
        <begin position="60"/>
        <end position="132"/>
    </location>
</feature>
<accession>A0A1Y2I5J6</accession>
<reference evidence="2 3" key="1">
    <citation type="journal article" date="2015" name="Biotechnol. Biofuels">
        <title>Enhanced degradation of softwood versus hardwood by the white-rot fungus Pycnoporus coccineus.</title>
        <authorList>
            <person name="Couturier M."/>
            <person name="Navarro D."/>
            <person name="Chevret D."/>
            <person name="Henrissat B."/>
            <person name="Piumi F."/>
            <person name="Ruiz-Duenas F.J."/>
            <person name="Martinez A.T."/>
            <person name="Grigoriev I.V."/>
            <person name="Riley R."/>
            <person name="Lipzen A."/>
            <person name="Berrin J.G."/>
            <person name="Master E.R."/>
            <person name="Rosso M.N."/>
        </authorList>
    </citation>
    <scope>NUCLEOTIDE SEQUENCE [LARGE SCALE GENOMIC DNA]</scope>
    <source>
        <strain evidence="2 3">BRFM310</strain>
    </source>
</reference>
<protein>
    <submittedName>
        <fullName evidence="2">Uncharacterized protein</fullName>
    </submittedName>
</protein>
<feature type="compositionally biased region" description="Polar residues" evidence="1">
    <location>
        <begin position="114"/>
        <end position="132"/>
    </location>
</feature>